<protein>
    <submittedName>
        <fullName evidence="5">FAD-binding oxidoreductase</fullName>
    </submittedName>
</protein>
<accession>A0A838L7W9</accession>
<evidence type="ECO:0000313" key="5">
    <source>
        <dbReference type="EMBL" id="MBA2935000.1"/>
    </source>
</evidence>
<dbReference type="InterPro" id="IPR004113">
    <property type="entry name" value="FAD-bd_oxidored_4_C"/>
</dbReference>
<comment type="similarity">
    <text evidence="1">Belongs to the FAD-binding oxidoreductase/transferase type 4 family.</text>
</comment>
<dbReference type="Gene3D" id="3.30.465.10">
    <property type="match status" value="1"/>
</dbReference>
<dbReference type="SUPFAM" id="SSF56176">
    <property type="entry name" value="FAD-binding/transporter-associated domain-like"/>
    <property type="match status" value="1"/>
</dbReference>
<dbReference type="InterPro" id="IPR016169">
    <property type="entry name" value="FAD-bd_PCMH_sub2"/>
</dbReference>
<dbReference type="PANTHER" id="PTHR43716">
    <property type="entry name" value="D-2-HYDROXYGLUTARATE DEHYDROGENASE, MITOCHONDRIAL"/>
    <property type="match status" value="1"/>
</dbReference>
<dbReference type="InterPro" id="IPR006094">
    <property type="entry name" value="Oxid_FAD_bind_N"/>
</dbReference>
<evidence type="ECO:0000256" key="2">
    <source>
        <dbReference type="ARBA" id="ARBA00022630"/>
    </source>
</evidence>
<evidence type="ECO:0000313" key="6">
    <source>
        <dbReference type="Proteomes" id="UP000570166"/>
    </source>
</evidence>
<keyword evidence="3" id="KW-0274">FAD</keyword>
<dbReference type="InterPro" id="IPR016166">
    <property type="entry name" value="FAD-bd_PCMH"/>
</dbReference>
<evidence type="ECO:0000259" key="4">
    <source>
        <dbReference type="PROSITE" id="PS51387"/>
    </source>
</evidence>
<feature type="domain" description="FAD-binding PCMH-type" evidence="4">
    <location>
        <begin position="41"/>
        <end position="224"/>
    </location>
</feature>
<name>A0A838L7W9_9SPHN</name>
<keyword evidence="6" id="KW-1185">Reference proteome</keyword>
<dbReference type="RefSeq" id="WP_160362644.1">
    <property type="nucleotide sequence ID" value="NZ_JACEIB010000008.1"/>
</dbReference>
<dbReference type="Gene3D" id="3.30.70.2190">
    <property type="match status" value="1"/>
</dbReference>
<dbReference type="InterPro" id="IPR016167">
    <property type="entry name" value="FAD-bd_PCMH_sub1"/>
</dbReference>
<dbReference type="Gene3D" id="3.30.70.2740">
    <property type="match status" value="1"/>
</dbReference>
<dbReference type="PANTHER" id="PTHR43716:SF2">
    <property type="entry name" value="BLL6224 PROTEIN"/>
    <property type="match status" value="1"/>
</dbReference>
<dbReference type="PROSITE" id="PS51387">
    <property type="entry name" value="FAD_PCMH"/>
    <property type="match status" value="1"/>
</dbReference>
<dbReference type="Gene3D" id="1.10.45.10">
    <property type="entry name" value="Vanillyl-alcohol Oxidase, Chain A, domain 4"/>
    <property type="match status" value="1"/>
</dbReference>
<dbReference type="Gene3D" id="3.30.43.10">
    <property type="entry name" value="Uridine Diphospho-n-acetylenolpyruvylglucosamine Reductase, domain 2"/>
    <property type="match status" value="1"/>
</dbReference>
<dbReference type="Proteomes" id="UP000570166">
    <property type="component" value="Unassembled WGS sequence"/>
</dbReference>
<organism evidence="5 6">
    <name type="scientific">Sphingomonas chungangi</name>
    <dbReference type="NCBI Taxonomy" id="2683589"/>
    <lineage>
        <taxon>Bacteria</taxon>
        <taxon>Pseudomonadati</taxon>
        <taxon>Pseudomonadota</taxon>
        <taxon>Alphaproteobacteria</taxon>
        <taxon>Sphingomonadales</taxon>
        <taxon>Sphingomonadaceae</taxon>
        <taxon>Sphingomonas</taxon>
    </lineage>
</organism>
<dbReference type="EMBL" id="JACEIB010000008">
    <property type="protein sequence ID" value="MBA2935000.1"/>
    <property type="molecule type" value="Genomic_DNA"/>
</dbReference>
<dbReference type="SUPFAM" id="SSF55103">
    <property type="entry name" value="FAD-linked oxidases, C-terminal domain"/>
    <property type="match status" value="1"/>
</dbReference>
<dbReference type="InterPro" id="IPR016164">
    <property type="entry name" value="FAD-linked_Oxase-like_C"/>
</dbReference>
<dbReference type="GO" id="GO:0071949">
    <property type="term" value="F:FAD binding"/>
    <property type="evidence" value="ECO:0007669"/>
    <property type="project" value="InterPro"/>
</dbReference>
<evidence type="ECO:0000256" key="3">
    <source>
        <dbReference type="ARBA" id="ARBA00022827"/>
    </source>
</evidence>
<reference evidence="5 6" key="1">
    <citation type="submission" date="2020-07" db="EMBL/GenBank/DDBJ databases">
        <authorList>
            <person name="Sun Q."/>
        </authorList>
    </citation>
    <scope>NUCLEOTIDE SEQUENCE [LARGE SCALE GENOMIC DNA]</scope>
    <source>
        <strain evidence="5 6">CGMCC 1.13654</strain>
    </source>
</reference>
<sequence length="483" mass="50092">MAYPMPSPDLLRALAARLGPRGFTTDPADLAPWLTDWRRRVTGAAAALVSPATAEDAAFVVACAGAEGVAIVPQGGNSSMVGGATPAGPAEGRALLVSMRRMRAIRSISTEDNAVVAEAGVVLADLHIAVGERRRRFPLSLAAKGNATVGGLVSTNAGGTQVLRFGPMRSLVLGLEAVLPDGSLFQGLAPLRKDNRGYDLKQLLIGGEGTLGLVTAATLRLVSAFEARAVAWIGLRSARDALTLLRRLEDRLGEAVESFELVPAEGLALVLRHIPDTRPPLSHAWEWNVLVEAVGGADIGERLQSELMGAIEAGLAGDAMVAASEAQAEALWKLRESLSEAEARDGMAAKHDIAVPVADMPAFMAQASAAVVARFPGTRPIAFGHLGDGNVHFNVRAPAGGDDKAWFAAQAAAVSRFVHGLVTEAGGTLSAEHGIGRFKRADFAALADLVRLASMRAIKAALDPAGIMNPGALLPLAEDGSGQ</sequence>
<dbReference type="InterPro" id="IPR036318">
    <property type="entry name" value="FAD-bd_PCMH-like_sf"/>
</dbReference>
<comment type="caution">
    <text evidence="5">The sequence shown here is derived from an EMBL/GenBank/DDBJ whole genome shotgun (WGS) entry which is preliminary data.</text>
</comment>
<dbReference type="InterPro" id="IPR051264">
    <property type="entry name" value="FAD-oxidored/transferase_4"/>
</dbReference>
<gene>
    <name evidence="5" type="ORF">HZF05_12920</name>
</gene>
<dbReference type="InterPro" id="IPR016171">
    <property type="entry name" value="Vanillyl_alc_oxidase_C-sub2"/>
</dbReference>
<proteinExistence type="inferred from homology"/>
<dbReference type="Pfam" id="PF02913">
    <property type="entry name" value="FAD-oxidase_C"/>
    <property type="match status" value="1"/>
</dbReference>
<evidence type="ECO:0000256" key="1">
    <source>
        <dbReference type="ARBA" id="ARBA00008000"/>
    </source>
</evidence>
<dbReference type="GO" id="GO:0022904">
    <property type="term" value="P:respiratory electron transport chain"/>
    <property type="evidence" value="ECO:0007669"/>
    <property type="project" value="TreeGrafter"/>
</dbReference>
<dbReference type="Pfam" id="PF01565">
    <property type="entry name" value="FAD_binding_4"/>
    <property type="match status" value="1"/>
</dbReference>
<keyword evidence="2" id="KW-0285">Flavoprotein</keyword>
<dbReference type="GO" id="GO:0003824">
    <property type="term" value="F:catalytic activity"/>
    <property type="evidence" value="ECO:0007669"/>
    <property type="project" value="InterPro"/>
</dbReference>
<dbReference type="AlphaFoldDB" id="A0A838L7W9"/>